<comment type="caution">
    <text evidence="1">The sequence shown here is derived from an EMBL/GenBank/DDBJ whole genome shotgun (WGS) entry which is preliminary data.</text>
</comment>
<name>A0A011NEZ0_9PAST</name>
<dbReference type="PATRIC" id="fig|1450449.3.peg.266"/>
<gene>
    <name evidence="1" type="ORF">AK33_01555</name>
</gene>
<dbReference type="AlphaFoldDB" id="A0A011NEZ0"/>
<reference evidence="1 2" key="1">
    <citation type="journal article" date="2014" name="Genome Announc.">
        <title>Genome Sequence of a Presumptive Mannheimia haemolytica Strain with an A1/A6-Cross-Reactive Serotype from a White-Tailed Deer (Odocoileus virginianus).</title>
        <authorList>
            <person name="Lawrence P.K."/>
            <person name="Bey R.F."/>
            <person name="Wiener B."/>
            <person name="Kittichotirat W."/>
            <person name="Bumgarner R.E."/>
        </authorList>
    </citation>
    <scope>NUCLEOTIDE SEQUENCE [LARGE SCALE GENOMIC DNA]</scope>
    <source>
        <strain evidence="1 2">PKL10</strain>
    </source>
</reference>
<proteinExistence type="predicted"/>
<accession>A0A011NEZ0</accession>
<dbReference type="Proteomes" id="UP000054123">
    <property type="component" value="Unassembled WGS sequence"/>
</dbReference>
<keyword evidence="2" id="KW-1185">Reference proteome</keyword>
<dbReference type="STRING" id="1122190.GCA_000621105_00208"/>
<evidence type="ECO:0000313" key="1">
    <source>
        <dbReference type="EMBL" id="EXI63117.1"/>
    </source>
</evidence>
<dbReference type="RefSeq" id="WP_042801356.1">
    <property type="nucleotide sequence ID" value="NZ_AVSP01000004.1"/>
</dbReference>
<sequence>MKLLQKVSKACLQPYVLGLSEDEHYYCLVKKETEKFTVFWQKKPFDLTCFIQMNTSEELNQHREKLNLIRPVSHSYIWRKTVFLPKTLNAIQLHQHIIQILKNEQPLAIETLNFDYQQFSLSNNNLNKIVIYALRKSYADNLTQIPCVLDCELHCYIRAISYFKNLTDKTEFPPFSFQQKTVQFTEANIRFLPIAPENCIKIEDIEISESEINSIQNKHLYLLAVGASLWNGKVLI</sequence>
<organism evidence="1 2">
    <name type="scientific">Mannheimia granulomatis</name>
    <dbReference type="NCBI Taxonomy" id="85402"/>
    <lineage>
        <taxon>Bacteria</taxon>
        <taxon>Pseudomonadati</taxon>
        <taxon>Pseudomonadota</taxon>
        <taxon>Gammaproteobacteria</taxon>
        <taxon>Pasteurellales</taxon>
        <taxon>Pasteurellaceae</taxon>
        <taxon>Mannheimia</taxon>
    </lineage>
</organism>
<protein>
    <submittedName>
        <fullName evidence="1">Pilus protein ComA</fullName>
    </submittedName>
</protein>
<dbReference type="OrthoDB" id="5674805at2"/>
<evidence type="ECO:0000313" key="2">
    <source>
        <dbReference type="Proteomes" id="UP000054123"/>
    </source>
</evidence>
<dbReference type="EMBL" id="JANJ01000001">
    <property type="protein sequence ID" value="EXI63117.1"/>
    <property type="molecule type" value="Genomic_DNA"/>
</dbReference>